<keyword evidence="2" id="KW-0548">Nucleotidyltransferase</keyword>
<name>A0A0B5GQL0_9VIRU</name>
<dbReference type="Gene3D" id="3.30.70.270">
    <property type="match status" value="1"/>
</dbReference>
<organism evidence="7">
    <name type="scientific">Bougainvillea badna virus</name>
    <dbReference type="NCBI Taxonomy" id="1603070"/>
    <lineage>
        <taxon>Viruses</taxon>
        <taxon>Riboviria</taxon>
        <taxon>Pararnavirae</taxon>
        <taxon>Artverviricota</taxon>
        <taxon>Revtraviricetes</taxon>
        <taxon>Ortervirales</taxon>
        <taxon>Caulimoviridae</taxon>
        <taxon>Badnavirus</taxon>
    </lineage>
</organism>
<dbReference type="GO" id="GO:0016787">
    <property type="term" value="F:hydrolase activity"/>
    <property type="evidence" value="ECO:0007669"/>
    <property type="project" value="UniProtKB-KW"/>
</dbReference>
<keyword evidence="5" id="KW-0378">Hydrolase</keyword>
<evidence type="ECO:0000313" key="7">
    <source>
        <dbReference type="EMBL" id="AJF35000.1"/>
    </source>
</evidence>
<sequence length="121" mass="13894">MDNASDITVILSPVYFDDILVFSETERDHEKHLILLQICKEKDWVLFQTKKKVEVSPIQFLDAIFGTIVINFTHLSSAAELRKIFHHKEYSGSSSIFTRQISTISKILDPHDSHLVSLYCA</sequence>
<dbReference type="GO" id="GO:0004519">
    <property type="term" value="F:endonuclease activity"/>
    <property type="evidence" value="ECO:0007669"/>
    <property type="project" value="UniProtKB-KW"/>
</dbReference>
<proteinExistence type="predicted"/>
<keyword evidence="3" id="KW-0540">Nuclease</keyword>
<dbReference type="InterPro" id="IPR043128">
    <property type="entry name" value="Rev_trsase/Diguanyl_cyclase"/>
</dbReference>
<dbReference type="InterPro" id="IPR043502">
    <property type="entry name" value="DNA/RNA_pol_sf"/>
</dbReference>
<evidence type="ECO:0000256" key="5">
    <source>
        <dbReference type="ARBA" id="ARBA00022801"/>
    </source>
</evidence>
<feature type="non-terminal residue" evidence="7">
    <location>
        <position position="1"/>
    </location>
</feature>
<evidence type="ECO:0000256" key="1">
    <source>
        <dbReference type="ARBA" id="ARBA00022679"/>
    </source>
</evidence>
<accession>A0A0B5GQL0</accession>
<evidence type="ECO:0000256" key="3">
    <source>
        <dbReference type="ARBA" id="ARBA00022722"/>
    </source>
</evidence>
<feature type="non-terminal residue" evidence="7">
    <location>
        <position position="121"/>
    </location>
</feature>
<dbReference type="GO" id="GO:0003964">
    <property type="term" value="F:RNA-directed DNA polymerase activity"/>
    <property type="evidence" value="ECO:0007669"/>
    <property type="project" value="UniProtKB-KW"/>
</dbReference>
<keyword evidence="4" id="KW-0255">Endonuclease</keyword>
<protein>
    <submittedName>
        <fullName evidence="7">Polyprotein</fullName>
    </submittedName>
</protein>
<reference evidence="7" key="1">
    <citation type="submission" date="2014-10" db="EMBL/GenBank/DDBJ databases">
        <authorList>
            <person name="Abdel-Salam A.M."/>
        </authorList>
    </citation>
    <scope>NUCLEOTIDE SEQUENCE</scope>
    <source>
        <strain evidence="7">BBV-Giza</strain>
    </source>
</reference>
<keyword evidence="1" id="KW-0808">Transferase</keyword>
<evidence type="ECO:0000256" key="4">
    <source>
        <dbReference type="ARBA" id="ARBA00022759"/>
    </source>
</evidence>
<evidence type="ECO:0000256" key="6">
    <source>
        <dbReference type="ARBA" id="ARBA00022918"/>
    </source>
</evidence>
<dbReference type="EMBL" id="KM821771">
    <property type="protein sequence ID" value="AJF35000.1"/>
    <property type="molecule type" value="Genomic_DNA"/>
</dbReference>
<dbReference type="SUPFAM" id="SSF56672">
    <property type="entry name" value="DNA/RNA polymerases"/>
    <property type="match status" value="1"/>
</dbReference>
<evidence type="ECO:0000256" key="2">
    <source>
        <dbReference type="ARBA" id="ARBA00022695"/>
    </source>
</evidence>
<keyword evidence="6" id="KW-0695">RNA-directed DNA polymerase</keyword>